<protein>
    <recommendedName>
        <fullName evidence="10">Regulator of SigK</fullName>
    </recommendedName>
    <alternativeName>
        <fullName evidence="9">Sigma-K anti-sigma factor RskA</fullName>
    </alternativeName>
</protein>
<evidence type="ECO:0000256" key="9">
    <source>
        <dbReference type="ARBA" id="ARBA00029829"/>
    </source>
</evidence>
<dbReference type="KEGG" id="aori:SD37_26990"/>
<feature type="domain" description="Anti-sigma-K factor RskA N-terminal" evidence="12">
    <location>
        <begin position="7"/>
        <end position="47"/>
    </location>
</feature>
<dbReference type="GO" id="GO:0005886">
    <property type="term" value="C:plasma membrane"/>
    <property type="evidence" value="ECO:0007669"/>
    <property type="project" value="UniProtKB-SubCell"/>
</dbReference>
<accession>A0A193C3D9</accession>
<keyword evidence="7" id="KW-0472">Membrane</keyword>
<dbReference type="AlphaFoldDB" id="A0A193C3D9"/>
<name>A0A193C3D9_AMYOR</name>
<evidence type="ECO:0000256" key="2">
    <source>
        <dbReference type="ARBA" id="ARBA00004236"/>
    </source>
</evidence>
<proteinExistence type="predicted"/>
<dbReference type="GO" id="GO:0006417">
    <property type="term" value="P:regulation of translation"/>
    <property type="evidence" value="ECO:0007669"/>
    <property type="project" value="TreeGrafter"/>
</dbReference>
<evidence type="ECO:0000256" key="5">
    <source>
        <dbReference type="ARBA" id="ARBA00022989"/>
    </source>
</evidence>
<dbReference type="Pfam" id="PF22618">
    <property type="entry name" value="RskA_N"/>
    <property type="match status" value="1"/>
</dbReference>
<evidence type="ECO:0000259" key="12">
    <source>
        <dbReference type="Pfam" id="PF22618"/>
    </source>
</evidence>
<dbReference type="Pfam" id="PF10099">
    <property type="entry name" value="RskA_C"/>
    <property type="match status" value="1"/>
</dbReference>
<comment type="subcellular location">
    <subcellularLocation>
        <location evidence="2">Cell membrane</location>
    </subcellularLocation>
    <subcellularLocation>
        <location evidence="1">Membrane</location>
        <topology evidence="1">Single-pass membrane protein</topology>
    </subcellularLocation>
</comment>
<dbReference type="STRING" id="31958.SD37_26990"/>
<dbReference type="GO" id="GO:0016989">
    <property type="term" value="F:sigma factor antagonist activity"/>
    <property type="evidence" value="ECO:0007669"/>
    <property type="project" value="TreeGrafter"/>
</dbReference>
<gene>
    <name evidence="13" type="ORF">SD37_26990</name>
</gene>
<dbReference type="eggNOG" id="COG5343">
    <property type="taxonomic scope" value="Bacteria"/>
</dbReference>
<dbReference type="Gene3D" id="1.10.10.1320">
    <property type="entry name" value="Anti-sigma factor, zinc-finger domain"/>
    <property type="match status" value="1"/>
</dbReference>
<keyword evidence="14" id="KW-1185">Reference proteome</keyword>
<evidence type="ECO:0000256" key="10">
    <source>
        <dbReference type="ARBA" id="ARBA00030803"/>
    </source>
</evidence>
<keyword evidence="4" id="KW-0812">Transmembrane</keyword>
<evidence type="ECO:0000313" key="14">
    <source>
        <dbReference type="Proteomes" id="UP000093695"/>
    </source>
</evidence>
<evidence type="ECO:0000256" key="1">
    <source>
        <dbReference type="ARBA" id="ARBA00004167"/>
    </source>
</evidence>
<dbReference type="InterPro" id="IPR018764">
    <property type="entry name" value="RskA_C"/>
</dbReference>
<dbReference type="InterPro" id="IPR053877">
    <property type="entry name" value="RskA_N"/>
</dbReference>
<dbReference type="PANTHER" id="PTHR37461:SF1">
    <property type="entry name" value="ANTI-SIGMA-K FACTOR RSKA"/>
    <property type="match status" value="1"/>
</dbReference>
<dbReference type="InterPro" id="IPR041916">
    <property type="entry name" value="Anti_sigma_zinc_sf"/>
</dbReference>
<sequence>MTLEPHTLTGAYAVDAVTEEEAAAFKRHLRGCPACGQEVRELRETAARLGAALAAAPPPGLREATLTEAARTRQWPPLVAVVRRARSSKQPPVRIALWGAAAAAVGALVFGLVTTNTGPESDPAQQQLASVNSVLTAPDASTVKAAAPGTTTVVTSRSRQKVVVLAGDLPPLAAGKAYQVWLIGASGVHSAGLLVSDGPHRTRPILADLPGAIDRVGITAEPAGGSRTPSTPAVAMIPLA</sequence>
<keyword evidence="3" id="KW-1003">Cell membrane</keyword>
<dbReference type="PANTHER" id="PTHR37461">
    <property type="entry name" value="ANTI-SIGMA-K FACTOR RSKA"/>
    <property type="match status" value="1"/>
</dbReference>
<evidence type="ECO:0000256" key="8">
    <source>
        <dbReference type="ARBA" id="ARBA00023163"/>
    </source>
</evidence>
<dbReference type="EMBL" id="CP016174">
    <property type="protein sequence ID" value="ANN18908.1"/>
    <property type="molecule type" value="Genomic_DNA"/>
</dbReference>
<keyword evidence="8" id="KW-0804">Transcription</keyword>
<evidence type="ECO:0000259" key="11">
    <source>
        <dbReference type="Pfam" id="PF10099"/>
    </source>
</evidence>
<evidence type="ECO:0000313" key="13">
    <source>
        <dbReference type="EMBL" id="ANN18908.1"/>
    </source>
</evidence>
<organism evidence="13 14">
    <name type="scientific">Amycolatopsis orientalis</name>
    <name type="common">Nocardia orientalis</name>
    <dbReference type="NCBI Taxonomy" id="31958"/>
    <lineage>
        <taxon>Bacteria</taxon>
        <taxon>Bacillati</taxon>
        <taxon>Actinomycetota</taxon>
        <taxon>Actinomycetes</taxon>
        <taxon>Pseudonocardiales</taxon>
        <taxon>Pseudonocardiaceae</taxon>
        <taxon>Amycolatopsis</taxon>
    </lineage>
</organism>
<evidence type="ECO:0000256" key="7">
    <source>
        <dbReference type="ARBA" id="ARBA00023136"/>
    </source>
</evidence>
<keyword evidence="6" id="KW-0805">Transcription regulation</keyword>
<reference evidence="13 14" key="1">
    <citation type="journal article" date="2015" name="Genome Announc.">
        <title>Draft Genome Sequence of Norvancomycin-Producing Strain Amycolatopsis orientalis CPCC200066.</title>
        <authorList>
            <person name="Lei X."/>
            <person name="Yuan F."/>
            <person name="Shi Y."/>
            <person name="Li X."/>
            <person name="Wang L."/>
            <person name="Hong B."/>
        </authorList>
    </citation>
    <scope>NUCLEOTIDE SEQUENCE [LARGE SCALE GENOMIC DNA]</scope>
    <source>
        <strain evidence="13 14">B-37</strain>
    </source>
</reference>
<dbReference type="InterPro" id="IPR051474">
    <property type="entry name" value="Anti-sigma-K/W_factor"/>
</dbReference>
<dbReference type="RefSeq" id="WP_044849929.1">
    <property type="nucleotide sequence ID" value="NZ_CP016174.1"/>
</dbReference>
<feature type="domain" description="Anti-sigma K factor RskA C-terminal" evidence="11">
    <location>
        <begin position="99"/>
        <end position="231"/>
    </location>
</feature>
<evidence type="ECO:0000256" key="4">
    <source>
        <dbReference type="ARBA" id="ARBA00022692"/>
    </source>
</evidence>
<evidence type="ECO:0000256" key="6">
    <source>
        <dbReference type="ARBA" id="ARBA00023015"/>
    </source>
</evidence>
<keyword evidence="5" id="KW-1133">Transmembrane helix</keyword>
<dbReference type="Proteomes" id="UP000093695">
    <property type="component" value="Chromosome"/>
</dbReference>
<evidence type="ECO:0000256" key="3">
    <source>
        <dbReference type="ARBA" id="ARBA00022475"/>
    </source>
</evidence>